<reference evidence="2 3" key="1">
    <citation type="submission" date="2017-10" db="EMBL/GenBank/DDBJ databases">
        <authorList>
            <person name="Banno H."/>
            <person name="Chua N.-H."/>
        </authorList>
    </citation>
    <scope>NUCLEOTIDE SEQUENCE [LARGE SCALE GENOMIC DNA]</scope>
    <source>
        <strain evidence="2 3">SCPM-O-B-7607</strain>
    </source>
</reference>
<dbReference type="PANTHER" id="PTHR30273">
    <property type="entry name" value="PERIPLASMIC SIGNAL SENSOR AND SIGMA FACTOR ACTIVATOR FECR-RELATED"/>
    <property type="match status" value="1"/>
</dbReference>
<proteinExistence type="predicted"/>
<evidence type="ECO:0000313" key="2">
    <source>
        <dbReference type="EMBL" id="PHZ28825.1"/>
    </source>
</evidence>
<dbReference type="Gene3D" id="2.60.120.1440">
    <property type="match status" value="1"/>
</dbReference>
<evidence type="ECO:0000259" key="1">
    <source>
        <dbReference type="Pfam" id="PF04773"/>
    </source>
</evidence>
<accession>A0A2G4U675</accession>
<comment type="caution">
    <text evidence="2">The sequence shown here is derived from an EMBL/GenBank/DDBJ whole genome shotgun (WGS) entry which is preliminary data.</text>
</comment>
<feature type="domain" description="FecR protein" evidence="1">
    <location>
        <begin position="106"/>
        <end position="197"/>
    </location>
</feature>
<evidence type="ECO:0000313" key="3">
    <source>
        <dbReference type="Proteomes" id="UP000229378"/>
    </source>
</evidence>
<dbReference type="RefSeq" id="WP_071984962.1">
    <property type="nucleotide sequence ID" value="NZ_CABHQB010000165.1"/>
</dbReference>
<protein>
    <submittedName>
        <fullName evidence="2">Fe2+-dicitrate sensor protein</fullName>
    </submittedName>
</protein>
<dbReference type="PIRSF" id="PIRSF018266">
    <property type="entry name" value="FecR"/>
    <property type="match status" value="1"/>
</dbReference>
<gene>
    <name evidence="2" type="ORF">CS533_02170</name>
</gene>
<dbReference type="InterPro" id="IPR006860">
    <property type="entry name" value="FecR"/>
</dbReference>
<dbReference type="PANTHER" id="PTHR30273:SF2">
    <property type="entry name" value="PROTEIN FECR"/>
    <property type="match status" value="1"/>
</dbReference>
<dbReference type="Proteomes" id="UP000229378">
    <property type="component" value="Unassembled WGS sequence"/>
</dbReference>
<dbReference type="EMBL" id="PEHN01000002">
    <property type="protein sequence ID" value="PHZ28825.1"/>
    <property type="molecule type" value="Genomic_DNA"/>
</dbReference>
<dbReference type="GO" id="GO:0016989">
    <property type="term" value="F:sigma factor antagonist activity"/>
    <property type="evidence" value="ECO:0007669"/>
    <property type="project" value="TreeGrafter"/>
</dbReference>
<organism evidence="2 3">
    <name type="scientific">Yersinia bercovieri</name>
    <dbReference type="NCBI Taxonomy" id="634"/>
    <lineage>
        <taxon>Bacteria</taxon>
        <taxon>Pseudomonadati</taxon>
        <taxon>Pseudomonadota</taxon>
        <taxon>Gammaproteobacteria</taxon>
        <taxon>Enterobacterales</taxon>
        <taxon>Yersiniaceae</taxon>
        <taxon>Yersinia</taxon>
    </lineage>
</organism>
<sequence>MNKNPHSPDGGVAQIQQDAAQWLLDFSEATPGSPEHSKLLDAWYNWCQQNEQHEKIYQQMSGLWHSGQHEPVRRRPGLRVSIWLALMVSGLLLSQLPYGYWLADQRTAVGEIKHIPLDDGSEIILNSNSAVNIHYSSGQRLITLQQGEVYAIVAKDQAKRPFVVSSRDAQARALGTRYTVEQQQQETKVSVVESVVEVRANGNLQAKVTLVAGQQVSLNKHAFTGPVSNNRNADSWLQNQLIFEDAPLEQVIEQLTRYRAGLMYIDPRSRRALSELRFTGVLPATDSDQALSLLRQSLPLNVNTALPGLVWLSKK</sequence>
<dbReference type="InterPro" id="IPR012373">
    <property type="entry name" value="Ferrdict_sens_TM"/>
</dbReference>
<dbReference type="Gene3D" id="3.55.50.30">
    <property type="match status" value="1"/>
</dbReference>
<name>A0A2G4U675_YERBE</name>
<dbReference type="Pfam" id="PF04773">
    <property type="entry name" value="FecR"/>
    <property type="match status" value="1"/>
</dbReference>
<dbReference type="AlphaFoldDB" id="A0A2G4U675"/>